<reference evidence="3" key="2">
    <citation type="journal article" date="2017" name="Nat. Plants">
        <title>The Aegilops tauschii genome reveals multiple impacts of transposons.</title>
        <authorList>
            <person name="Zhao G."/>
            <person name="Zou C."/>
            <person name="Li K."/>
            <person name="Wang K."/>
            <person name="Li T."/>
            <person name="Gao L."/>
            <person name="Zhang X."/>
            <person name="Wang H."/>
            <person name="Yang Z."/>
            <person name="Liu X."/>
            <person name="Jiang W."/>
            <person name="Mao L."/>
            <person name="Kong X."/>
            <person name="Jiao Y."/>
            <person name="Jia J."/>
        </authorList>
    </citation>
    <scope>NUCLEOTIDE SEQUENCE [LARGE SCALE GENOMIC DNA]</scope>
    <source>
        <strain evidence="3">cv. AL8/78</strain>
    </source>
</reference>
<evidence type="ECO:0000256" key="1">
    <source>
        <dbReference type="SAM" id="SignalP"/>
    </source>
</evidence>
<evidence type="ECO:0000313" key="2">
    <source>
        <dbReference type="EnsemblPlants" id="AET7Gv20406400.5"/>
    </source>
</evidence>
<organism evidence="2 3">
    <name type="scientific">Aegilops tauschii subsp. strangulata</name>
    <name type="common">Goatgrass</name>
    <dbReference type="NCBI Taxonomy" id="200361"/>
    <lineage>
        <taxon>Eukaryota</taxon>
        <taxon>Viridiplantae</taxon>
        <taxon>Streptophyta</taxon>
        <taxon>Embryophyta</taxon>
        <taxon>Tracheophyta</taxon>
        <taxon>Spermatophyta</taxon>
        <taxon>Magnoliopsida</taxon>
        <taxon>Liliopsida</taxon>
        <taxon>Poales</taxon>
        <taxon>Poaceae</taxon>
        <taxon>BOP clade</taxon>
        <taxon>Pooideae</taxon>
        <taxon>Triticodae</taxon>
        <taxon>Triticeae</taxon>
        <taxon>Triticinae</taxon>
        <taxon>Aegilops</taxon>
    </lineage>
</organism>
<sequence length="102" mass="11813">LISSNFLEVMWCFQLFLLWCFCDTAVCRGCSYYGGPDLMCEWCGAFYWFHEGSVHHAGTTARRPVYTGCCRGAKVRFTMWGQLLWTVCCDLMEMHLLIDLCV</sequence>
<accession>A0A453R0K3</accession>
<dbReference type="Proteomes" id="UP000015105">
    <property type="component" value="Chromosome 7D"/>
</dbReference>
<dbReference type="EnsemblPlants" id="AET7Gv20406400.5">
    <property type="protein sequence ID" value="AET7Gv20406400.5"/>
    <property type="gene ID" value="AET7Gv20406400"/>
</dbReference>
<reference evidence="2" key="3">
    <citation type="journal article" date="2017" name="Nature">
        <title>Genome sequence of the progenitor of the wheat D genome Aegilops tauschii.</title>
        <authorList>
            <person name="Luo M.C."/>
            <person name="Gu Y.Q."/>
            <person name="Puiu D."/>
            <person name="Wang H."/>
            <person name="Twardziok S.O."/>
            <person name="Deal K.R."/>
            <person name="Huo N."/>
            <person name="Zhu T."/>
            <person name="Wang L."/>
            <person name="Wang Y."/>
            <person name="McGuire P.E."/>
            <person name="Liu S."/>
            <person name="Long H."/>
            <person name="Ramasamy R.K."/>
            <person name="Rodriguez J.C."/>
            <person name="Van S.L."/>
            <person name="Yuan L."/>
            <person name="Wang Z."/>
            <person name="Xia Z."/>
            <person name="Xiao L."/>
            <person name="Anderson O.D."/>
            <person name="Ouyang S."/>
            <person name="Liang Y."/>
            <person name="Zimin A.V."/>
            <person name="Pertea G."/>
            <person name="Qi P."/>
            <person name="Bennetzen J.L."/>
            <person name="Dai X."/>
            <person name="Dawson M.W."/>
            <person name="Muller H.G."/>
            <person name="Kugler K."/>
            <person name="Rivarola-Duarte L."/>
            <person name="Spannagl M."/>
            <person name="Mayer K.F.X."/>
            <person name="Lu F.H."/>
            <person name="Bevan M.W."/>
            <person name="Leroy P."/>
            <person name="Li P."/>
            <person name="You F.M."/>
            <person name="Sun Q."/>
            <person name="Liu Z."/>
            <person name="Lyons E."/>
            <person name="Wicker T."/>
            <person name="Salzberg S.L."/>
            <person name="Devos K.M."/>
            <person name="Dvorak J."/>
        </authorList>
    </citation>
    <scope>NUCLEOTIDE SEQUENCE [LARGE SCALE GENOMIC DNA]</scope>
    <source>
        <strain evidence="2">cv. AL8/78</strain>
    </source>
</reference>
<reference evidence="3" key="1">
    <citation type="journal article" date="2014" name="Science">
        <title>Ancient hybridizations among the ancestral genomes of bread wheat.</title>
        <authorList>
            <consortium name="International Wheat Genome Sequencing Consortium,"/>
            <person name="Marcussen T."/>
            <person name="Sandve S.R."/>
            <person name="Heier L."/>
            <person name="Spannagl M."/>
            <person name="Pfeifer M."/>
            <person name="Jakobsen K.S."/>
            <person name="Wulff B.B."/>
            <person name="Steuernagel B."/>
            <person name="Mayer K.F."/>
            <person name="Olsen O.A."/>
        </authorList>
    </citation>
    <scope>NUCLEOTIDE SEQUENCE [LARGE SCALE GENOMIC DNA]</scope>
    <source>
        <strain evidence="3">cv. AL8/78</strain>
    </source>
</reference>
<name>A0A453R0K3_AEGTS</name>
<evidence type="ECO:0008006" key="4">
    <source>
        <dbReference type="Google" id="ProtNLM"/>
    </source>
</evidence>
<keyword evidence="1" id="KW-0732">Signal</keyword>
<reference evidence="2" key="5">
    <citation type="journal article" date="2021" name="G3 (Bethesda)">
        <title>Aegilops tauschii genome assembly Aet v5.0 features greater sequence contiguity and improved annotation.</title>
        <authorList>
            <person name="Wang L."/>
            <person name="Zhu T."/>
            <person name="Rodriguez J.C."/>
            <person name="Deal K.R."/>
            <person name="Dubcovsky J."/>
            <person name="McGuire P.E."/>
            <person name="Lux T."/>
            <person name="Spannagl M."/>
            <person name="Mayer K.F.X."/>
            <person name="Baldrich P."/>
            <person name="Meyers B.C."/>
            <person name="Huo N."/>
            <person name="Gu Y.Q."/>
            <person name="Zhou H."/>
            <person name="Devos K.M."/>
            <person name="Bennetzen J.L."/>
            <person name="Unver T."/>
            <person name="Budak H."/>
            <person name="Gulick P.J."/>
            <person name="Galiba G."/>
            <person name="Kalapos B."/>
            <person name="Nelson D.R."/>
            <person name="Li P."/>
            <person name="You F.M."/>
            <person name="Luo M.C."/>
            <person name="Dvorak J."/>
        </authorList>
    </citation>
    <scope>NUCLEOTIDE SEQUENCE [LARGE SCALE GENOMIC DNA]</scope>
    <source>
        <strain evidence="2">cv. AL8/78</strain>
    </source>
</reference>
<dbReference type="AlphaFoldDB" id="A0A453R0K3"/>
<keyword evidence="3" id="KW-1185">Reference proteome</keyword>
<proteinExistence type="predicted"/>
<evidence type="ECO:0000313" key="3">
    <source>
        <dbReference type="Proteomes" id="UP000015105"/>
    </source>
</evidence>
<reference evidence="2" key="4">
    <citation type="submission" date="2019-03" db="UniProtKB">
        <authorList>
            <consortium name="EnsemblPlants"/>
        </authorList>
    </citation>
    <scope>IDENTIFICATION</scope>
</reference>
<feature type="signal peptide" evidence="1">
    <location>
        <begin position="1"/>
        <end position="27"/>
    </location>
</feature>
<protein>
    <recommendedName>
        <fullName evidence="4">Secreted protein</fullName>
    </recommendedName>
</protein>
<dbReference type="Gramene" id="AET7Gv20406400.5">
    <property type="protein sequence ID" value="AET7Gv20406400.5"/>
    <property type="gene ID" value="AET7Gv20406400"/>
</dbReference>
<feature type="chain" id="PRO_5019285022" description="Secreted protein" evidence="1">
    <location>
        <begin position="28"/>
        <end position="102"/>
    </location>
</feature>